<gene>
    <name evidence="2" type="ORF">C2G38_2065392</name>
</gene>
<feature type="non-terminal residue" evidence="2">
    <location>
        <position position="1"/>
    </location>
</feature>
<keyword evidence="1" id="KW-0472">Membrane</keyword>
<feature type="transmembrane region" description="Helical" evidence="1">
    <location>
        <begin position="29"/>
        <end position="46"/>
    </location>
</feature>
<feature type="transmembrane region" description="Helical" evidence="1">
    <location>
        <begin position="6"/>
        <end position="22"/>
    </location>
</feature>
<comment type="caution">
    <text evidence="2">The sequence shown here is derived from an EMBL/GenBank/DDBJ whole genome shotgun (WGS) entry which is preliminary data.</text>
</comment>
<keyword evidence="3" id="KW-1185">Reference proteome</keyword>
<organism evidence="2 3">
    <name type="scientific">Gigaspora rosea</name>
    <dbReference type="NCBI Taxonomy" id="44941"/>
    <lineage>
        <taxon>Eukaryota</taxon>
        <taxon>Fungi</taxon>
        <taxon>Fungi incertae sedis</taxon>
        <taxon>Mucoromycota</taxon>
        <taxon>Glomeromycotina</taxon>
        <taxon>Glomeromycetes</taxon>
        <taxon>Diversisporales</taxon>
        <taxon>Gigasporaceae</taxon>
        <taxon>Gigaspora</taxon>
    </lineage>
</organism>
<reference evidence="2 3" key="1">
    <citation type="submission" date="2018-06" db="EMBL/GenBank/DDBJ databases">
        <title>Comparative genomics reveals the genomic features of Rhizophagus irregularis, R. cerebriforme, R. diaphanum and Gigaspora rosea, and their symbiotic lifestyle signature.</title>
        <authorList>
            <person name="Morin E."/>
            <person name="San Clemente H."/>
            <person name="Chen E.C.H."/>
            <person name="De La Providencia I."/>
            <person name="Hainaut M."/>
            <person name="Kuo A."/>
            <person name="Kohler A."/>
            <person name="Murat C."/>
            <person name="Tang N."/>
            <person name="Roy S."/>
            <person name="Loubradou J."/>
            <person name="Henrissat B."/>
            <person name="Grigoriev I.V."/>
            <person name="Corradi N."/>
            <person name="Roux C."/>
            <person name="Martin F.M."/>
        </authorList>
    </citation>
    <scope>NUCLEOTIDE SEQUENCE [LARGE SCALE GENOMIC DNA]</scope>
    <source>
        <strain evidence="2 3">DAOM 194757</strain>
    </source>
</reference>
<keyword evidence="1" id="KW-0812">Transmembrane</keyword>
<dbReference type="EMBL" id="QKWP01000143">
    <property type="protein sequence ID" value="RIB26209.1"/>
    <property type="molecule type" value="Genomic_DNA"/>
</dbReference>
<dbReference type="Proteomes" id="UP000266673">
    <property type="component" value="Unassembled WGS sequence"/>
</dbReference>
<dbReference type="AlphaFoldDB" id="A0A397VYX2"/>
<keyword evidence="1" id="KW-1133">Transmembrane helix</keyword>
<accession>A0A397VYX2</accession>
<evidence type="ECO:0000313" key="2">
    <source>
        <dbReference type="EMBL" id="RIB26209.1"/>
    </source>
</evidence>
<sequence length="56" mass="6709">RCLHFSLVAYILIYVLTYYCLVRCLHFSLVAYICISYINYFMWLLYEGSTSVLLQL</sequence>
<protein>
    <submittedName>
        <fullName evidence="2">Uncharacterized protein</fullName>
    </submittedName>
</protein>
<evidence type="ECO:0000256" key="1">
    <source>
        <dbReference type="SAM" id="Phobius"/>
    </source>
</evidence>
<name>A0A397VYX2_9GLOM</name>
<proteinExistence type="predicted"/>
<evidence type="ECO:0000313" key="3">
    <source>
        <dbReference type="Proteomes" id="UP000266673"/>
    </source>
</evidence>